<organism evidence="2">
    <name type="scientific">viral metagenome</name>
    <dbReference type="NCBI Taxonomy" id="1070528"/>
    <lineage>
        <taxon>unclassified sequences</taxon>
        <taxon>metagenomes</taxon>
        <taxon>organismal metagenomes</taxon>
    </lineage>
</organism>
<evidence type="ECO:0000259" key="1">
    <source>
        <dbReference type="Pfam" id="PF20155"/>
    </source>
</evidence>
<dbReference type="EMBL" id="MT141296">
    <property type="protein sequence ID" value="QJA57871.1"/>
    <property type="molecule type" value="Genomic_DNA"/>
</dbReference>
<feature type="domain" description="Tape measure protein N-terminal" evidence="1">
    <location>
        <begin position="64"/>
        <end position="255"/>
    </location>
</feature>
<name>A0A6M3IKK2_9ZZZZ</name>
<reference evidence="2" key="1">
    <citation type="submission" date="2020-03" db="EMBL/GenBank/DDBJ databases">
        <title>The deep terrestrial virosphere.</title>
        <authorList>
            <person name="Holmfeldt K."/>
            <person name="Nilsson E."/>
            <person name="Simone D."/>
            <person name="Lopez-Fernandez M."/>
            <person name="Wu X."/>
            <person name="de Brujin I."/>
            <person name="Lundin D."/>
            <person name="Andersson A."/>
            <person name="Bertilsson S."/>
            <person name="Dopson M."/>
        </authorList>
    </citation>
    <scope>NUCLEOTIDE SEQUENCE</scope>
    <source>
        <strain evidence="2">MM415B01544</strain>
    </source>
</reference>
<evidence type="ECO:0000313" key="2">
    <source>
        <dbReference type="EMBL" id="QJA57871.1"/>
    </source>
</evidence>
<proteinExistence type="predicted"/>
<dbReference type="NCBIfam" id="TIGR02675">
    <property type="entry name" value="tape_meas_nterm"/>
    <property type="match status" value="1"/>
</dbReference>
<protein>
    <submittedName>
        <fullName evidence="2">Putative tail protein</fullName>
    </submittedName>
</protein>
<dbReference type="InterPro" id="IPR053058">
    <property type="entry name" value="Mulikevirus_tape_measure"/>
</dbReference>
<gene>
    <name evidence="2" type="ORF">MM415B01544_0005</name>
</gene>
<dbReference type="PANTHER" id="PTHR38812">
    <property type="entry name" value="MU-LIKE PROPHAGE FLUMU PROTEIN GP42"/>
    <property type="match status" value="1"/>
</dbReference>
<dbReference type="AlphaFoldDB" id="A0A6M3IKK2"/>
<accession>A0A6M3IKK2</accession>
<dbReference type="InterPro" id="IPR013491">
    <property type="entry name" value="Tape_meas_N"/>
</dbReference>
<dbReference type="Pfam" id="PF20155">
    <property type="entry name" value="TMP_3"/>
    <property type="match status" value="1"/>
</dbReference>
<dbReference type="PANTHER" id="PTHR38812:SF2">
    <property type="entry name" value="MU-LIKE PROPHAGE FLUMU PROTEIN GP42"/>
    <property type="match status" value="1"/>
</dbReference>
<sequence>MSMQDLWVRLGLKSQGYINGINKANAKTKQLGDHTAGLGRKLHNLKQIAVSAFAGWGLMRIVKDFIETGVAVDRMMKGLAAATGGKMEAAKADEFLRKESERLGLVFQDQIDGYQKLSAATAGTALAGENLRQIYLGVAEASTALQLGGERSKLILYAVQQMVSKGTITMEELRRQMGDSLPGAFELGAKAMGLTTQVFSKMIETGKMLAVDFLPRFAIALREKYAGAVIESSKSAQAQINRLKNAWFDLKRAFMDTGVTAALANTVKEWAKWLDWFGKKIKIAADYWFNAFGATKDGNEHLKKRKEEIEGIFAAFKNAQNQGLLTEDDAKFSFAKRLPKLRAELEVIKKSLARVWTETEGTPPMGDIPKPAPFGGGETAQTAKELADHLKFMQEQQAQFWNWEDEQKTTRQQQDIQLLYDAAAVRATYNETLKEMDVQFWNWEDEAKEEQQQKDIERIYKLAEIQRSSKSQAVDDARFFFAEMGKHSKAAFKVYQGVELAYAAVSTITSAAAAYENGMIAGGPYAGPYLAAAYAAAAIAAGAARMVAIASQSPDGGASVGGVGGGGAVGTYSASPINGLPETNEADARGSLTIIIQGDVVGDDEYIDRMAEKISKAVEDRDVRFIASNAKYADALT</sequence>